<evidence type="ECO:0000313" key="1">
    <source>
        <dbReference type="EMBL" id="EON72148.1"/>
    </source>
</evidence>
<reference evidence="1 2" key="1">
    <citation type="submission" date="2013-04" db="EMBL/GenBank/DDBJ databases">
        <title>Draft genome of the heavy metal tolerant bacterium Lysinibacillus sphaericus strain OT4b.31.</title>
        <authorList>
            <person name="Pena-Montenegro T.D."/>
            <person name="Dussan J."/>
        </authorList>
    </citation>
    <scope>NUCLEOTIDE SEQUENCE [LARGE SCALE GENOMIC DNA]</scope>
    <source>
        <strain evidence="1 2">OT4b.31</strain>
    </source>
</reference>
<dbReference type="PATRIC" id="fig|1285586.5.peg.2597"/>
<name>R7ZDI3_LYSSH</name>
<dbReference type="EMBL" id="AQPX01000019">
    <property type="protein sequence ID" value="EON72148.1"/>
    <property type="molecule type" value="Genomic_DNA"/>
</dbReference>
<dbReference type="HOGENOM" id="CLU_3008941_0_0_9"/>
<accession>R7ZDI3</accession>
<organism evidence="1 2">
    <name type="scientific">Lysinibacillus sphaericus OT4b.31</name>
    <dbReference type="NCBI Taxonomy" id="1285586"/>
    <lineage>
        <taxon>Bacteria</taxon>
        <taxon>Bacillati</taxon>
        <taxon>Bacillota</taxon>
        <taxon>Bacilli</taxon>
        <taxon>Bacillales</taxon>
        <taxon>Bacillaceae</taxon>
        <taxon>Lysinibacillus</taxon>
    </lineage>
</organism>
<protein>
    <submittedName>
        <fullName evidence="1">Spore germination protein</fullName>
    </submittedName>
</protein>
<evidence type="ECO:0000313" key="2">
    <source>
        <dbReference type="Proteomes" id="UP000013911"/>
    </source>
</evidence>
<dbReference type="Proteomes" id="UP000013911">
    <property type="component" value="Unassembled WGS sequence"/>
</dbReference>
<gene>
    <name evidence="1" type="ORF">H131_12718</name>
</gene>
<sequence>MIFIAYQNFYRKNVSVWKKSETNSKITLTEDSISKINVHVHKINPGRKTFDETLDK</sequence>
<comment type="caution">
    <text evidence="1">The sequence shown here is derived from an EMBL/GenBank/DDBJ whole genome shotgun (WGS) entry which is preliminary data.</text>
</comment>
<dbReference type="AlphaFoldDB" id="R7ZDI3"/>
<proteinExistence type="predicted"/>